<accession>A0A2S7UQT3</accession>
<dbReference type="AlphaFoldDB" id="A0A2S7UQT3"/>
<protein>
    <recommendedName>
        <fullName evidence="3">Lipoprotein</fullName>
    </recommendedName>
</protein>
<name>A0A2S7UQT3_9GAMM</name>
<keyword evidence="2" id="KW-1185">Reference proteome</keyword>
<organism evidence="1 2">
    <name type="scientific">Psychrosphaera saromensis</name>
    <dbReference type="NCBI Taxonomy" id="716813"/>
    <lineage>
        <taxon>Bacteria</taxon>
        <taxon>Pseudomonadati</taxon>
        <taxon>Pseudomonadota</taxon>
        <taxon>Gammaproteobacteria</taxon>
        <taxon>Alteromonadales</taxon>
        <taxon>Pseudoalteromonadaceae</taxon>
        <taxon>Psychrosphaera</taxon>
    </lineage>
</organism>
<dbReference type="Proteomes" id="UP000239007">
    <property type="component" value="Unassembled WGS sequence"/>
</dbReference>
<evidence type="ECO:0008006" key="3">
    <source>
        <dbReference type="Google" id="ProtNLM"/>
    </source>
</evidence>
<comment type="caution">
    <text evidence="1">The sequence shown here is derived from an EMBL/GenBank/DDBJ whole genome shotgun (WGS) entry which is preliminary data.</text>
</comment>
<dbReference type="EMBL" id="MSCH01000003">
    <property type="protein sequence ID" value="PQJ52354.1"/>
    <property type="molecule type" value="Genomic_DNA"/>
</dbReference>
<dbReference type="OrthoDB" id="6386044at2"/>
<reference evidence="1 2" key="1">
    <citation type="submission" date="2016-12" db="EMBL/GenBank/DDBJ databases">
        <title>Diversity of luminous bacteria.</title>
        <authorList>
            <person name="Yoshizawa S."/>
            <person name="Kogure K."/>
        </authorList>
    </citation>
    <scope>NUCLEOTIDE SEQUENCE [LARGE SCALE GENOMIC DNA]</scope>
    <source>
        <strain evidence="1 2">SA4-48</strain>
    </source>
</reference>
<evidence type="ECO:0000313" key="2">
    <source>
        <dbReference type="Proteomes" id="UP000239007"/>
    </source>
</evidence>
<dbReference type="PROSITE" id="PS51257">
    <property type="entry name" value="PROKAR_LIPOPROTEIN"/>
    <property type="match status" value="1"/>
</dbReference>
<dbReference type="RefSeq" id="WP_105050813.1">
    <property type="nucleotide sequence ID" value="NZ_BMYG01000005.1"/>
</dbReference>
<sequence>MKKIILIIMAVILTGCASLPQHKGVIPLDVSPTYNQSAKQGDENLAEIICAEGERQYYFLGTSKPSLSLMFTDEGFKFFNDYKSSWKLAPGKRNFTLHWSFDDRYADFKVSQFEFKANEKYLAKYSVQNRQIKVWIETEDGTVVFGKRPNEGEF</sequence>
<proteinExistence type="predicted"/>
<gene>
    <name evidence="1" type="ORF">BTO11_00930</name>
</gene>
<evidence type="ECO:0000313" key="1">
    <source>
        <dbReference type="EMBL" id="PQJ52354.1"/>
    </source>
</evidence>